<feature type="region of interest" description="Disordered" evidence="1">
    <location>
        <begin position="1"/>
        <end position="23"/>
    </location>
</feature>
<sequence length="291" mass="31779">MRATTDNGSNQPSSVPSPRTSRACESFDISLHPTAPSVEMRPFHQVDNEGQLVRSYFLTRFTDDPSKVGILATNLEMSSTGPSSEERSTVAHASPNGSQTVQVTHRSIEPSFGRTTMHRYVDLEQDISDDIDNCEYSDTVLGFPSGPDEKFKVVGASFLPDTAAGKSHFLECPGDLPSELKDTLRQWERDAIHSICQGSNSAGGSPTSEIKKGRNGLLLTEGMILDLKQATWVGSQPGEKKTQGGMVFYQYSAGTDADYPKEWTREVASRLYPADCNVEDAVQSFVEGSQK</sequence>
<protein>
    <submittedName>
        <fullName evidence="2">Uncharacterized protein</fullName>
    </submittedName>
</protein>
<evidence type="ECO:0000256" key="1">
    <source>
        <dbReference type="SAM" id="MobiDB-lite"/>
    </source>
</evidence>
<organism evidence="2 3">
    <name type="scientific">Kwoniella heveanensis BCC8398</name>
    <dbReference type="NCBI Taxonomy" id="1296120"/>
    <lineage>
        <taxon>Eukaryota</taxon>
        <taxon>Fungi</taxon>
        <taxon>Dikarya</taxon>
        <taxon>Basidiomycota</taxon>
        <taxon>Agaricomycotina</taxon>
        <taxon>Tremellomycetes</taxon>
        <taxon>Tremellales</taxon>
        <taxon>Cryptococcaceae</taxon>
        <taxon>Kwoniella</taxon>
    </lineage>
</organism>
<dbReference type="EMBL" id="KV700123">
    <property type="protein sequence ID" value="OCF34959.1"/>
    <property type="molecule type" value="Genomic_DNA"/>
</dbReference>
<proteinExistence type="predicted"/>
<dbReference type="AlphaFoldDB" id="A0A1B9GV90"/>
<keyword evidence="3" id="KW-1185">Reference proteome</keyword>
<gene>
    <name evidence="2" type="ORF">I316_03506</name>
</gene>
<feature type="compositionally biased region" description="Polar residues" evidence="1">
    <location>
        <begin position="1"/>
        <end position="20"/>
    </location>
</feature>
<dbReference type="Proteomes" id="UP000092666">
    <property type="component" value="Unassembled WGS sequence"/>
</dbReference>
<evidence type="ECO:0000313" key="3">
    <source>
        <dbReference type="Proteomes" id="UP000092666"/>
    </source>
</evidence>
<accession>A0A1B9GV90</accession>
<reference evidence="2 3" key="1">
    <citation type="submission" date="2013-07" db="EMBL/GenBank/DDBJ databases">
        <title>The Genome Sequence of Cryptococcus heveanensis BCC8398.</title>
        <authorList>
            <consortium name="The Broad Institute Genome Sequencing Platform"/>
            <person name="Cuomo C."/>
            <person name="Litvintseva A."/>
            <person name="Chen Y."/>
            <person name="Heitman J."/>
            <person name="Sun S."/>
            <person name="Springer D."/>
            <person name="Dromer F."/>
            <person name="Young S.K."/>
            <person name="Zeng Q."/>
            <person name="Gargeya S."/>
            <person name="Fitzgerald M."/>
            <person name="Abouelleil A."/>
            <person name="Alvarado L."/>
            <person name="Berlin A.M."/>
            <person name="Chapman S.B."/>
            <person name="Dewar J."/>
            <person name="Goldberg J."/>
            <person name="Griggs A."/>
            <person name="Gujja S."/>
            <person name="Hansen M."/>
            <person name="Howarth C."/>
            <person name="Imamovic A."/>
            <person name="Larimer J."/>
            <person name="McCowan C."/>
            <person name="Murphy C."/>
            <person name="Pearson M."/>
            <person name="Priest M."/>
            <person name="Roberts A."/>
            <person name="Saif S."/>
            <person name="Shea T."/>
            <person name="Sykes S."/>
            <person name="Wortman J."/>
            <person name="Nusbaum C."/>
            <person name="Birren B."/>
        </authorList>
    </citation>
    <scope>NUCLEOTIDE SEQUENCE [LARGE SCALE GENOMIC DNA]</scope>
    <source>
        <strain evidence="2 3">BCC8398</strain>
    </source>
</reference>
<feature type="region of interest" description="Disordered" evidence="1">
    <location>
        <begin position="77"/>
        <end position="102"/>
    </location>
</feature>
<evidence type="ECO:0000313" key="2">
    <source>
        <dbReference type="EMBL" id="OCF34959.1"/>
    </source>
</evidence>
<reference evidence="3" key="2">
    <citation type="submission" date="2013-12" db="EMBL/GenBank/DDBJ databases">
        <title>Evolution of pathogenesis and genome organization in the Tremellales.</title>
        <authorList>
            <person name="Cuomo C."/>
            <person name="Litvintseva A."/>
            <person name="Heitman J."/>
            <person name="Chen Y."/>
            <person name="Sun S."/>
            <person name="Springer D."/>
            <person name="Dromer F."/>
            <person name="Young S."/>
            <person name="Zeng Q."/>
            <person name="Chapman S."/>
            <person name="Gujja S."/>
            <person name="Saif S."/>
            <person name="Birren B."/>
        </authorList>
    </citation>
    <scope>NUCLEOTIDE SEQUENCE [LARGE SCALE GENOMIC DNA]</scope>
    <source>
        <strain evidence="3">BCC8398</strain>
    </source>
</reference>
<name>A0A1B9GV90_9TREE</name>